<dbReference type="PROSITE" id="PS51257">
    <property type="entry name" value="PROKAR_LIPOPROTEIN"/>
    <property type="match status" value="1"/>
</dbReference>
<name>A0A1W6MIC0_9FLAO</name>
<dbReference type="Proteomes" id="UP000193431">
    <property type="component" value="Chromosome"/>
</dbReference>
<evidence type="ECO:0000313" key="3">
    <source>
        <dbReference type="Proteomes" id="UP000193431"/>
    </source>
</evidence>
<evidence type="ECO:0000256" key="1">
    <source>
        <dbReference type="SAM" id="MobiDB-lite"/>
    </source>
</evidence>
<organism evidence="2 3">
    <name type="scientific">Nonlabens spongiae</name>
    <dbReference type="NCBI Taxonomy" id="331648"/>
    <lineage>
        <taxon>Bacteria</taxon>
        <taxon>Pseudomonadati</taxon>
        <taxon>Bacteroidota</taxon>
        <taxon>Flavobacteriia</taxon>
        <taxon>Flavobacteriales</taxon>
        <taxon>Flavobacteriaceae</taxon>
        <taxon>Nonlabens</taxon>
    </lineage>
</organism>
<dbReference type="SUPFAM" id="SSF51126">
    <property type="entry name" value="Pectin lyase-like"/>
    <property type="match status" value="1"/>
</dbReference>
<feature type="region of interest" description="Disordered" evidence="1">
    <location>
        <begin position="486"/>
        <end position="514"/>
    </location>
</feature>
<feature type="compositionally biased region" description="Polar residues" evidence="1">
    <location>
        <begin position="488"/>
        <end position="497"/>
    </location>
</feature>
<dbReference type="EMBL" id="CP019344">
    <property type="protein sequence ID" value="ARN77343.1"/>
    <property type="molecule type" value="Genomic_DNA"/>
</dbReference>
<protein>
    <recommendedName>
        <fullName evidence="4">Right handed beta helix domain-containing protein</fullName>
    </recommendedName>
</protein>
<keyword evidence="3" id="KW-1185">Reference proteome</keyword>
<proteinExistence type="predicted"/>
<dbReference type="OrthoDB" id="1111178at2"/>
<gene>
    <name evidence="2" type="ORF">BST97_04735</name>
</gene>
<dbReference type="AlphaFoldDB" id="A0A1W6MIC0"/>
<reference evidence="2 3" key="1">
    <citation type="submission" date="2016-11" db="EMBL/GenBank/DDBJ databases">
        <title>Trade-off between light-utilization and light-protection in marine flavobacteria.</title>
        <authorList>
            <person name="Kumagai Y."/>
        </authorList>
    </citation>
    <scope>NUCLEOTIDE SEQUENCE [LARGE SCALE GENOMIC DNA]</scope>
    <source>
        <strain evidence="2 3">JCM 13191</strain>
    </source>
</reference>
<evidence type="ECO:0000313" key="2">
    <source>
        <dbReference type="EMBL" id="ARN77343.1"/>
    </source>
</evidence>
<evidence type="ECO:0008006" key="4">
    <source>
        <dbReference type="Google" id="ProtNLM"/>
    </source>
</evidence>
<dbReference type="STRING" id="331648.BST97_04735"/>
<dbReference type="RefSeq" id="WP_085766150.1">
    <property type="nucleotide sequence ID" value="NZ_CP019344.1"/>
</dbReference>
<sequence>MKNLFTVVVIIIGVILISSCRNDFDFESSTGSLEFSQDTVFLDTVFSTIGSSTRTFKVYNRSDENIVIPTVGLREGIDSKYRLSVDGVPGKVFEDVELLAQDSMFIQVETTVDITEVSNGSEFLYEDQIDFDSGSNLQTVELVTLIQDAIFLFPELEDDGTIACIPIGTDPEGNEICIEGFVLDPSELHFTNEKPYVIYGFAFVPNDQVMTVDAGARLHFHNNSGIIVTNEASIQINGALSATEEMENQVIFEGDRLEPLYSEVAGQWSTIWLTAGSKNNIFNYTTIKNSSVGLLVDSLNTNSNGATVQINNSQILNCSNNGILATTGEIDAENLIIGNTGQSSFVGRLGGSYNFNNCTFANYWNSSFRQDPVVLLSNAIPNVADLSEDLIQANFTNSIIYGNRDIEIALLDDETSAFNFSFSNSLLRLNDRFNELSDLPAYDFQNTNLYNQVIFNQDPAFKNVDLNQYQIDNSSAANALANPLTATQQDISGNDRNATAPDAGAYESEDLSED</sequence>
<accession>A0A1W6MIC0</accession>
<dbReference type="InterPro" id="IPR011050">
    <property type="entry name" value="Pectin_lyase_fold/virulence"/>
</dbReference>